<evidence type="ECO:0000256" key="1">
    <source>
        <dbReference type="ARBA" id="ARBA00022598"/>
    </source>
</evidence>
<keyword evidence="1 4" id="KW-0436">Ligase</keyword>
<keyword evidence="5" id="KW-1185">Reference proteome</keyword>
<dbReference type="AlphaFoldDB" id="A0A251TM12"/>
<evidence type="ECO:0000313" key="4">
    <source>
        <dbReference type="EMBL" id="OTG12165.1"/>
    </source>
</evidence>
<dbReference type="EC" id="6.2.1.12" evidence="3"/>
<evidence type="ECO:0000313" key="3">
    <source>
        <dbReference type="EMBL" id="KAF5787372.1"/>
    </source>
</evidence>
<feature type="domain" description="AMP-dependent synthetase/ligase" evidence="2">
    <location>
        <begin position="35"/>
        <end position="91"/>
    </location>
</feature>
<evidence type="ECO:0000259" key="2">
    <source>
        <dbReference type="Pfam" id="PF00501"/>
    </source>
</evidence>
<dbReference type="InParanoid" id="A0A251TM12"/>
<reference evidence="4" key="2">
    <citation type="submission" date="2017-02" db="EMBL/GenBank/DDBJ databases">
        <title>Sunflower complete genome.</title>
        <authorList>
            <person name="Langlade N."/>
            <person name="Munos S."/>
        </authorList>
    </citation>
    <scope>NUCLEOTIDE SEQUENCE [LARGE SCALE GENOMIC DNA]</scope>
    <source>
        <tissue evidence="4">Leaves</tissue>
    </source>
</reference>
<dbReference type="InterPro" id="IPR000873">
    <property type="entry name" value="AMP-dep_synth/lig_dom"/>
</dbReference>
<dbReference type="EMBL" id="CM007899">
    <property type="protein sequence ID" value="OTG12165.1"/>
    <property type="molecule type" value="Genomic_DNA"/>
</dbReference>
<dbReference type="Proteomes" id="UP000215914">
    <property type="component" value="Chromosome 10"/>
</dbReference>
<dbReference type="SUPFAM" id="SSF56801">
    <property type="entry name" value="Acetyl-CoA synthetase-like"/>
    <property type="match status" value="1"/>
</dbReference>
<name>A0A251TM12_HELAN</name>
<reference evidence="3 5" key="1">
    <citation type="journal article" date="2017" name="Nature">
        <title>The sunflower genome provides insights into oil metabolism, flowering and Asterid evolution.</title>
        <authorList>
            <person name="Badouin H."/>
            <person name="Gouzy J."/>
            <person name="Grassa C.J."/>
            <person name="Murat F."/>
            <person name="Staton S.E."/>
            <person name="Cottret L."/>
            <person name="Lelandais-Briere C."/>
            <person name="Owens G.L."/>
            <person name="Carrere S."/>
            <person name="Mayjonade B."/>
            <person name="Legrand L."/>
            <person name="Gill N."/>
            <person name="Kane N.C."/>
            <person name="Bowers J.E."/>
            <person name="Hubner S."/>
            <person name="Bellec A."/>
            <person name="Berard A."/>
            <person name="Berges H."/>
            <person name="Blanchet N."/>
            <person name="Boniface M.C."/>
            <person name="Brunel D."/>
            <person name="Catrice O."/>
            <person name="Chaidir N."/>
            <person name="Claudel C."/>
            <person name="Donnadieu C."/>
            <person name="Faraut T."/>
            <person name="Fievet G."/>
            <person name="Helmstetter N."/>
            <person name="King M."/>
            <person name="Knapp S.J."/>
            <person name="Lai Z."/>
            <person name="Le Paslier M.C."/>
            <person name="Lippi Y."/>
            <person name="Lorenzon L."/>
            <person name="Mandel J.R."/>
            <person name="Marage G."/>
            <person name="Marchand G."/>
            <person name="Marquand E."/>
            <person name="Bret-Mestries E."/>
            <person name="Morien E."/>
            <person name="Nambeesan S."/>
            <person name="Nguyen T."/>
            <person name="Pegot-Espagnet P."/>
            <person name="Pouilly N."/>
            <person name="Raftis F."/>
            <person name="Sallet E."/>
            <person name="Schiex T."/>
            <person name="Thomas J."/>
            <person name="Vandecasteele C."/>
            <person name="Vares D."/>
            <person name="Vear F."/>
            <person name="Vautrin S."/>
            <person name="Crespi M."/>
            <person name="Mangin B."/>
            <person name="Burke J.M."/>
            <person name="Salse J."/>
            <person name="Munos S."/>
            <person name="Vincourt P."/>
            <person name="Rieseberg L.H."/>
            <person name="Langlade N.B."/>
        </authorList>
    </citation>
    <scope>NUCLEOTIDE SEQUENCE [LARGE SCALE GENOMIC DNA]</scope>
    <source>
        <strain evidence="5">cv. SF193</strain>
        <tissue evidence="3">Leaves</tissue>
    </source>
</reference>
<protein>
    <submittedName>
        <fullName evidence="3">4-coumarate--CoA ligase</fullName>
        <ecNumber evidence="3">6.2.1.12</ecNumber>
    </submittedName>
    <submittedName>
        <fullName evidence="4">Putative AMP-dependent synthetase/ligase</fullName>
    </submittedName>
</protein>
<dbReference type="Gene3D" id="3.40.50.980">
    <property type="match status" value="1"/>
</dbReference>
<dbReference type="Gramene" id="mRNA:HanXRQr2_Chr10g0451981">
    <property type="protein sequence ID" value="mRNA:HanXRQr2_Chr10g0451981"/>
    <property type="gene ID" value="HanXRQr2_Chr10g0451981"/>
</dbReference>
<sequence>MNFIAVSQMLTSDQRLMGGKDYVFLCLLPMFHIFEKYRVTYLWVVPPVFLALAKQEVVNKFDLSSLKQLGSGAAPLGKELMEECAKKLPHVVALQWNYLVISNAYICTWVTWLVL</sequence>
<dbReference type="EMBL" id="MNCJ02000325">
    <property type="protein sequence ID" value="KAF5787372.1"/>
    <property type="molecule type" value="Genomic_DNA"/>
</dbReference>
<dbReference type="PANTHER" id="PTHR24096:SF425">
    <property type="entry name" value="4-COUMARATE--COA LIGASE-LIKE 7"/>
    <property type="match status" value="1"/>
</dbReference>
<reference evidence="3" key="3">
    <citation type="submission" date="2020-06" db="EMBL/GenBank/DDBJ databases">
        <title>Helianthus annuus Genome sequencing and assembly Release 2.</title>
        <authorList>
            <person name="Gouzy J."/>
            <person name="Langlade N."/>
            <person name="Munos S."/>
        </authorList>
    </citation>
    <scope>NUCLEOTIDE SEQUENCE</scope>
    <source>
        <tissue evidence="3">Leaves</tissue>
    </source>
</reference>
<proteinExistence type="predicted"/>
<dbReference type="PANTHER" id="PTHR24096">
    <property type="entry name" value="LONG-CHAIN-FATTY-ACID--COA LIGASE"/>
    <property type="match status" value="1"/>
</dbReference>
<accession>A0A251TM12</accession>
<organism evidence="4 5">
    <name type="scientific">Helianthus annuus</name>
    <name type="common">Common sunflower</name>
    <dbReference type="NCBI Taxonomy" id="4232"/>
    <lineage>
        <taxon>Eukaryota</taxon>
        <taxon>Viridiplantae</taxon>
        <taxon>Streptophyta</taxon>
        <taxon>Embryophyta</taxon>
        <taxon>Tracheophyta</taxon>
        <taxon>Spermatophyta</taxon>
        <taxon>Magnoliopsida</taxon>
        <taxon>eudicotyledons</taxon>
        <taxon>Gunneridae</taxon>
        <taxon>Pentapetalae</taxon>
        <taxon>asterids</taxon>
        <taxon>campanulids</taxon>
        <taxon>Asterales</taxon>
        <taxon>Asteraceae</taxon>
        <taxon>Asteroideae</taxon>
        <taxon>Heliantheae alliance</taxon>
        <taxon>Heliantheae</taxon>
        <taxon>Helianthus</taxon>
    </lineage>
</organism>
<dbReference type="Pfam" id="PF00501">
    <property type="entry name" value="AMP-binding"/>
    <property type="match status" value="1"/>
</dbReference>
<gene>
    <name evidence="4" type="ORF">HannXRQ_Chr10g0306711</name>
    <name evidence="3" type="ORF">HanXRQr2_Chr10g0451981</name>
</gene>
<evidence type="ECO:0000313" key="5">
    <source>
        <dbReference type="Proteomes" id="UP000215914"/>
    </source>
</evidence>
<dbReference type="GO" id="GO:0016207">
    <property type="term" value="F:4-coumarate-CoA ligase activity"/>
    <property type="evidence" value="ECO:0007669"/>
    <property type="project" value="UniProtKB-EC"/>
</dbReference>
<dbReference type="STRING" id="4232.A0A251TM12"/>